<dbReference type="Pfam" id="PF19744">
    <property type="entry name" value="DUF6232"/>
    <property type="match status" value="1"/>
</dbReference>
<feature type="transmembrane region" description="Helical" evidence="1">
    <location>
        <begin position="64"/>
        <end position="83"/>
    </location>
</feature>
<dbReference type="AlphaFoldDB" id="A0A9N7CJB8"/>
<dbReference type="KEGG" id="kna:B0W47_00760"/>
<dbReference type="Proteomes" id="UP000247512">
    <property type="component" value="Unassembled WGS sequence"/>
</dbReference>
<dbReference type="InterPro" id="IPR045629">
    <property type="entry name" value="DUF6232"/>
</dbReference>
<keyword evidence="1" id="KW-0472">Membrane</keyword>
<keyword evidence="1" id="KW-1133">Transmembrane helix</keyword>
<reference evidence="3 5" key="3">
    <citation type="submission" date="2017-06" db="EMBL/GenBank/DDBJ databases">
        <title>A draft genome sequence of Komagataeibacter nataicola LMG 1536.</title>
        <authorList>
            <person name="Skraban J."/>
            <person name="Cleenwerck I."/>
            <person name="Vandamme P."/>
            <person name="Trcek J."/>
        </authorList>
    </citation>
    <scope>NUCLEOTIDE SEQUENCE [LARGE SCALE GENOMIC DNA]</scope>
    <source>
        <strain evidence="3 5">LMG 1536</strain>
    </source>
</reference>
<dbReference type="EMBL" id="NIRT01000055">
    <property type="protein sequence ID" value="PYD64932.1"/>
    <property type="molecule type" value="Genomic_DNA"/>
</dbReference>
<evidence type="ECO:0000313" key="5">
    <source>
        <dbReference type="Proteomes" id="UP000247512"/>
    </source>
</evidence>
<dbReference type="Proteomes" id="UP000189683">
    <property type="component" value="Chromosome"/>
</dbReference>
<dbReference type="RefSeq" id="WP_078523668.1">
    <property type="nucleotide sequence ID" value="NZ_CP019875.1"/>
</dbReference>
<keyword evidence="1" id="KW-0812">Transmembrane</keyword>
<dbReference type="EMBL" id="CP019875">
    <property type="protein sequence ID" value="AQU86228.1"/>
    <property type="molecule type" value="Genomic_DNA"/>
</dbReference>
<keyword evidence="5" id="KW-1185">Reference proteome</keyword>
<gene>
    <name evidence="2" type="ORF">B0W47_00760</name>
    <name evidence="3" type="ORF">CDI09_16485</name>
</gene>
<evidence type="ECO:0000313" key="3">
    <source>
        <dbReference type="EMBL" id="PYD64932.1"/>
    </source>
</evidence>
<evidence type="ECO:0000256" key="1">
    <source>
        <dbReference type="SAM" id="Phobius"/>
    </source>
</evidence>
<reference evidence="4" key="1">
    <citation type="submission" date="2017-02" db="EMBL/GenBank/DDBJ databases">
        <title>zhang.</title>
        <authorList>
            <person name="Zhang H."/>
        </authorList>
    </citation>
    <scope>NUCLEOTIDE SEQUENCE [LARGE SCALE GENOMIC DNA]</scope>
    <source>
        <strain evidence="4">RZS01</strain>
    </source>
</reference>
<sequence>MFERDGISINSGIITFKGASYPALKVDSVTVDNSAKVKASVVACFLWVVGAAYALDFYQSSRSFALDAAIFCLIFGVAALIAAMSKKVPVVVRVSGKKAIQMRASDRQSANAIKDAINDAVRAA</sequence>
<protein>
    <submittedName>
        <fullName evidence="2">Uncharacterized protein</fullName>
    </submittedName>
</protein>
<accession>A0A9N7CJB8</accession>
<evidence type="ECO:0000313" key="2">
    <source>
        <dbReference type="EMBL" id="AQU86228.1"/>
    </source>
</evidence>
<reference evidence="2" key="2">
    <citation type="submission" date="2017-02" db="EMBL/GenBank/DDBJ databases">
        <authorList>
            <person name="Zhang H."/>
        </authorList>
    </citation>
    <scope>NUCLEOTIDE SEQUENCE</scope>
    <source>
        <strain evidence="2">RZS01</strain>
    </source>
</reference>
<name>A0A9N7CJB8_9PROT</name>
<evidence type="ECO:0000313" key="4">
    <source>
        <dbReference type="Proteomes" id="UP000189683"/>
    </source>
</evidence>
<organism evidence="2 4">
    <name type="scientific">Komagataeibacter nataicola</name>
    <dbReference type="NCBI Taxonomy" id="265960"/>
    <lineage>
        <taxon>Bacteria</taxon>
        <taxon>Pseudomonadati</taxon>
        <taxon>Pseudomonadota</taxon>
        <taxon>Alphaproteobacteria</taxon>
        <taxon>Acetobacterales</taxon>
        <taxon>Acetobacteraceae</taxon>
        <taxon>Komagataeibacter</taxon>
    </lineage>
</organism>
<feature type="transmembrane region" description="Helical" evidence="1">
    <location>
        <begin position="39"/>
        <end position="58"/>
    </location>
</feature>
<proteinExistence type="predicted"/>